<dbReference type="InterPro" id="IPR011991">
    <property type="entry name" value="ArsR-like_HTH"/>
</dbReference>
<name>A0A1J5DQ88_9BACT</name>
<dbReference type="AlphaFoldDB" id="A0A1J5DQ88"/>
<protein>
    <recommendedName>
        <fullName evidence="3">HTH arsR-type domain-containing protein</fullName>
    </recommendedName>
</protein>
<dbReference type="InterPro" id="IPR036388">
    <property type="entry name" value="WH-like_DNA-bd_sf"/>
</dbReference>
<evidence type="ECO:0008006" key="3">
    <source>
        <dbReference type="Google" id="ProtNLM"/>
    </source>
</evidence>
<dbReference type="Proteomes" id="UP000183085">
    <property type="component" value="Unassembled WGS sequence"/>
</dbReference>
<sequence>MHFRNTFDTVLGQRSKVKLLRFLFFCQEELTGRQIAKRTGLSHLKAHQALKELADYGVVCVKIVGNAMIYRINPNNLLARDILKPLFRSEKELFLTLCDHIIKRFKIFAVSLVLFGNVIQGDEEDANVDLLIVVRDEMNLKVVEKEVDLEINEVYQSFGNYLRPLIIKSDELYRRYRVRDSIILQIEETGKVVYGKSFSEMANNNTEMMYKIA</sequence>
<evidence type="ECO:0000313" key="1">
    <source>
        <dbReference type="EMBL" id="OIP38316.1"/>
    </source>
</evidence>
<proteinExistence type="predicted"/>
<dbReference type="EMBL" id="MNYI01000182">
    <property type="protein sequence ID" value="OIP38316.1"/>
    <property type="molecule type" value="Genomic_DNA"/>
</dbReference>
<dbReference type="Gene3D" id="1.10.10.10">
    <property type="entry name" value="Winged helix-like DNA-binding domain superfamily/Winged helix DNA-binding domain"/>
    <property type="match status" value="1"/>
</dbReference>
<organism evidence="1 2">
    <name type="scientific">Candidatus Desantisbacteria bacterium CG2_30_40_21</name>
    <dbReference type="NCBI Taxonomy" id="1817895"/>
    <lineage>
        <taxon>Bacteria</taxon>
        <taxon>Candidatus Desantisiibacteriota</taxon>
    </lineage>
</organism>
<accession>A0A1J5DQ88</accession>
<dbReference type="SUPFAM" id="SSF46785">
    <property type="entry name" value="Winged helix' DNA-binding domain"/>
    <property type="match status" value="1"/>
</dbReference>
<gene>
    <name evidence="1" type="ORF">AUJ95_06920</name>
</gene>
<reference evidence="1 2" key="1">
    <citation type="journal article" date="2016" name="Environ. Microbiol.">
        <title>Genomic resolution of a cold subsurface aquifer community provides metabolic insights for novel microbes adapted to high CO concentrations.</title>
        <authorList>
            <person name="Probst A.J."/>
            <person name="Castelle C.J."/>
            <person name="Singh A."/>
            <person name="Brown C.T."/>
            <person name="Anantharaman K."/>
            <person name="Sharon I."/>
            <person name="Hug L.A."/>
            <person name="Burstein D."/>
            <person name="Emerson J.B."/>
            <person name="Thomas B.C."/>
            <person name="Banfield J.F."/>
        </authorList>
    </citation>
    <scope>NUCLEOTIDE SEQUENCE [LARGE SCALE GENOMIC DNA]</scope>
    <source>
        <strain evidence="1">CG2_30_40_21</strain>
    </source>
</reference>
<dbReference type="InterPro" id="IPR036390">
    <property type="entry name" value="WH_DNA-bd_sf"/>
</dbReference>
<evidence type="ECO:0000313" key="2">
    <source>
        <dbReference type="Proteomes" id="UP000183085"/>
    </source>
</evidence>
<comment type="caution">
    <text evidence="1">The sequence shown here is derived from an EMBL/GenBank/DDBJ whole genome shotgun (WGS) entry which is preliminary data.</text>
</comment>
<dbReference type="CDD" id="cd00090">
    <property type="entry name" value="HTH_ARSR"/>
    <property type="match status" value="1"/>
</dbReference>